<keyword evidence="3" id="KW-1185">Reference proteome</keyword>
<name>A0A8H5F7D8_9AGAR</name>
<accession>A0A8H5F7D8</accession>
<evidence type="ECO:0000313" key="3">
    <source>
        <dbReference type="Proteomes" id="UP000541558"/>
    </source>
</evidence>
<proteinExistence type="predicted"/>
<dbReference type="Gene3D" id="2.40.50.770">
    <property type="entry name" value="RecQ-mediated genome instability protein Rmi1, C-terminal domain"/>
    <property type="match status" value="1"/>
</dbReference>
<reference evidence="2 3" key="1">
    <citation type="journal article" date="2020" name="ISME J.">
        <title>Uncovering the hidden diversity of litter-decomposition mechanisms in mushroom-forming fungi.</title>
        <authorList>
            <person name="Floudas D."/>
            <person name="Bentzer J."/>
            <person name="Ahren D."/>
            <person name="Johansson T."/>
            <person name="Persson P."/>
            <person name="Tunlid A."/>
        </authorList>
    </citation>
    <scope>NUCLEOTIDE SEQUENCE [LARGE SCALE GENOMIC DNA]</scope>
    <source>
        <strain evidence="2 3">CBS 175.51</strain>
    </source>
</reference>
<dbReference type="EMBL" id="JAACJK010000163">
    <property type="protein sequence ID" value="KAF5325933.1"/>
    <property type="molecule type" value="Genomic_DNA"/>
</dbReference>
<dbReference type="Pfam" id="PF08585">
    <property type="entry name" value="RMI1_N_C"/>
    <property type="match status" value="1"/>
</dbReference>
<evidence type="ECO:0000313" key="2">
    <source>
        <dbReference type="EMBL" id="KAF5325933.1"/>
    </source>
</evidence>
<feature type="domain" description="RecQ mediated genome instability protein 1 OB-fold" evidence="1">
    <location>
        <begin position="74"/>
        <end position="208"/>
    </location>
</feature>
<dbReference type="Proteomes" id="UP000541558">
    <property type="component" value="Unassembled WGS sequence"/>
</dbReference>
<gene>
    <name evidence="2" type="ORF">D9611_000193</name>
</gene>
<dbReference type="AlphaFoldDB" id="A0A8H5F7D8"/>
<dbReference type="OrthoDB" id="341511at2759"/>
<protein>
    <recommendedName>
        <fullName evidence="1">RecQ mediated genome instability protein 1 OB-fold domain-containing protein</fullName>
    </recommendedName>
</protein>
<comment type="caution">
    <text evidence="2">The sequence shown here is derived from an EMBL/GenBank/DDBJ whole genome shotgun (WGS) entry which is preliminary data.</text>
</comment>
<dbReference type="InterPro" id="IPR042470">
    <property type="entry name" value="RMI1_N_C_sf"/>
</dbReference>
<evidence type="ECO:0000259" key="1">
    <source>
        <dbReference type="Pfam" id="PF08585"/>
    </source>
</evidence>
<sequence length="246" mass="27254">MSVPAAVEDWVAAILPSPKVNQTWLLHACYEIDRDWPVDNPGDHLSEEVYLDVLERKMLHTSLSEVTTRGSGLPPGIALPTMYTTLKGPIVLEIVHMTDVGVSAFVLEQVHLNRERAAYRRLCAEDDSLSGLTLGEKGHSDSVATPAYPRHCLRLTLSDGNSEIEALELIGKPFSFVLGETPIDVPIVGGIAFLDPDDIEILGGSLEEEDTWHYSRFREELTSRMKEELVLAKKHGTPCKHLFATE</sequence>
<dbReference type="InterPro" id="IPR013894">
    <property type="entry name" value="RMI1_OB"/>
</dbReference>
<organism evidence="2 3">
    <name type="scientific">Ephemerocybe angulata</name>
    <dbReference type="NCBI Taxonomy" id="980116"/>
    <lineage>
        <taxon>Eukaryota</taxon>
        <taxon>Fungi</taxon>
        <taxon>Dikarya</taxon>
        <taxon>Basidiomycota</taxon>
        <taxon>Agaricomycotina</taxon>
        <taxon>Agaricomycetes</taxon>
        <taxon>Agaricomycetidae</taxon>
        <taxon>Agaricales</taxon>
        <taxon>Agaricineae</taxon>
        <taxon>Psathyrellaceae</taxon>
        <taxon>Ephemerocybe</taxon>
    </lineage>
</organism>